<dbReference type="SUPFAM" id="SSF49452">
    <property type="entry name" value="Starch-binding domain-like"/>
    <property type="match status" value="1"/>
</dbReference>
<keyword evidence="6 10" id="KW-0798">TonB box</keyword>
<feature type="signal peptide" evidence="11">
    <location>
        <begin position="1"/>
        <end position="24"/>
    </location>
</feature>
<dbReference type="RefSeq" id="WP_019597174.1">
    <property type="nucleotide sequence ID" value="NZ_FNQC01000003.1"/>
</dbReference>
<accession>A0A1H3NEW4</accession>
<feature type="domain" description="TonB-dependent receptor plug" evidence="13">
    <location>
        <begin position="135"/>
        <end position="243"/>
    </location>
</feature>
<dbReference type="Gene3D" id="2.170.130.10">
    <property type="entry name" value="TonB-dependent receptor, plug domain"/>
    <property type="match status" value="1"/>
</dbReference>
<keyword evidence="8 9" id="KW-0998">Cell outer membrane</keyword>
<evidence type="ECO:0000256" key="7">
    <source>
        <dbReference type="ARBA" id="ARBA00023136"/>
    </source>
</evidence>
<dbReference type="InterPro" id="IPR012910">
    <property type="entry name" value="Plug_dom"/>
</dbReference>
<evidence type="ECO:0000256" key="2">
    <source>
        <dbReference type="ARBA" id="ARBA00022448"/>
    </source>
</evidence>
<evidence type="ECO:0000313" key="15">
    <source>
        <dbReference type="Proteomes" id="UP000199663"/>
    </source>
</evidence>
<keyword evidence="7 9" id="KW-0472">Membrane</keyword>
<dbReference type="PROSITE" id="PS01156">
    <property type="entry name" value="TONB_DEPENDENT_REC_2"/>
    <property type="match status" value="1"/>
</dbReference>
<dbReference type="InterPro" id="IPR000531">
    <property type="entry name" value="Beta-barrel_TonB"/>
</dbReference>
<dbReference type="Gene3D" id="2.40.170.20">
    <property type="entry name" value="TonB-dependent receptor, beta-barrel domain"/>
    <property type="match status" value="1"/>
</dbReference>
<dbReference type="InterPro" id="IPR013784">
    <property type="entry name" value="Carb-bd-like_fold"/>
</dbReference>
<evidence type="ECO:0000256" key="8">
    <source>
        <dbReference type="ARBA" id="ARBA00023237"/>
    </source>
</evidence>
<evidence type="ECO:0000259" key="12">
    <source>
        <dbReference type="Pfam" id="PF00593"/>
    </source>
</evidence>
<evidence type="ECO:0000256" key="11">
    <source>
        <dbReference type="SAM" id="SignalP"/>
    </source>
</evidence>
<keyword evidence="15" id="KW-1185">Reference proteome</keyword>
<evidence type="ECO:0000259" key="13">
    <source>
        <dbReference type="Pfam" id="PF07715"/>
    </source>
</evidence>
<name>A0A1H3NEW4_9BACT</name>
<dbReference type="InterPro" id="IPR010917">
    <property type="entry name" value="TonB_rcpt_CS"/>
</dbReference>
<dbReference type="InterPro" id="IPR037066">
    <property type="entry name" value="Plug_dom_sf"/>
</dbReference>
<evidence type="ECO:0000256" key="6">
    <source>
        <dbReference type="ARBA" id="ARBA00023077"/>
    </source>
</evidence>
<dbReference type="PANTHER" id="PTHR30442">
    <property type="entry name" value="IRON III DICITRATE TRANSPORT PROTEIN FECA"/>
    <property type="match status" value="1"/>
</dbReference>
<dbReference type="EMBL" id="FNQC01000003">
    <property type="protein sequence ID" value="SDY87457.1"/>
    <property type="molecule type" value="Genomic_DNA"/>
</dbReference>
<dbReference type="SUPFAM" id="SSF56935">
    <property type="entry name" value="Porins"/>
    <property type="match status" value="1"/>
</dbReference>
<keyword evidence="3 9" id="KW-1134">Transmembrane beta strand</keyword>
<evidence type="ECO:0000256" key="5">
    <source>
        <dbReference type="ARBA" id="ARBA00022729"/>
    </source>
</evidence>
<proteinExistence type="inferred from homology"/>
<comment type="similarity">
    <text evidence="9 10">Belongs to the TonB-dependent receptor family.</text>
</comment>
<evidence type="ECO:0000256" key="9">
    <source>
        <dbReference type="PROSITE-ProRule" id="PRU01360"/>
    </source>
</evidence>
<sequence>MKYIYTVLLAVVLTPLIFTNFSQATGLISNEKEGKSVSISGKVTSLDGETIPFANILVLGTVKGTYTNLDGSFQIFDLPDGDYSIKISAVGFKSFTKEVNVTLGQLNKLDLVFEEIGVEMPQITVIADKDRIFSRVPGSVSYIDQKELKALNPISGNEAIRRSPGVHVVDEEGVGMRVNIGIRGLDPDRSRSVLVMEDGIPVALAPYGEPEMYYSPAIDRMTGVEILKGSGQVLYGPQTIGGVVNYITANPPQEEEGAVKIQTGQGGYFSGMVSYGNTFGNTGIAVNLLKKRADQVGYVGFDITDFNTKLLFNINPKSSLGVKLGIYNETSDATYIGLTQTMFDAGNEDFTRMAPNDRLDVRRYSLSFSHQYDFNKNIRLKTTAFGYTTTRNWNRQDFTRNTNSNNPPANWTGVTWGDTAVPGGAVFMRNSTGNRDRQFEVAGLEPRLEIDYDLFGAKNELIVGTRFLYERAYEQRVNGTKVGVQSGNLVEDEIRTGYALSGYVQNKINVTDKLLLSAGLRFENFDYERDINRRSFPGIGVRDTVLMAGNAITEIIPGIGFNYKPTQVISVFGGAHRGFAPPRVKDAISNVGEIYQLDAEKSWNYELGLRTDINNWIFVEMTGFFMDFSNQIIPVSESSGGLGTGLVNGGATNHKGIEGAVVFDLSRVIGMKKTKLMYDFNAAYVNASFSEDRFLEEVNISGNRTPYAPQFFINSAFTLETQSGFGARLNGNFVASQFTDELNTVASSSSGEIGQIPSYFVMDAVLNYNVAKWNTNFNLTVKNLTDERYISNRRPQGIRLGLPRFVTAGFEFRF</sequence>
<comment type="caution">
    <text evidence="14">The sequence shown here is derived from an EMBL/GenBank/DDBJ whole genome shotgun (WGS) entry which is preliminary data.</text>
</comment>
<keyword evidence="5 11" id="KW-0732">Signal</keyword>
<dbReference type="Pfam" id="PF00593">
    <property type="entry name" value="TonB_dep_Rec_b-barrel"/>
    <property type="match status" value="1"/>
</dbReference>
<reference evidence="14 15" key="1">
    <citation type="submission" date="2016-10" db="EMBL/GenBank/DDBJ databases">
        <authorList>
            <person name="Varghese N."/>
            <person name="Submissions S."/>
        </authorList>
    </citation>
    <scope>NUCLEOTIDE SEQUENCE [LARGE SCALE GENOMIC DNA]</scope>
    <source>
        <strain evidence="14 15">DSM 17997</strain>
    </source>
</reference>
<dbReference type="Pfam" id="PF13715">
    <property type="entry name" value="CarbopepD_reg_2"/>
    <property type="match status" value="1"/>
</dbReference>
<evidence type="ECO:0000256" key="4">
    <source>
        <dbReference type="ARBA" id="ARBA00022692"/>
    </source>
</evidence>
<dbReference type="InterPro" id="IPR036942">
    <property type="entry name" value="Beta-barrel_TonB_sf"/>
</dbReference>
<evidence type="ECO:0000256" key="3">
    <source>
        <dbReference type="ARBA" id="ARBA00022452"/>
    </source>
</evidence>
<dbReference type="Gene3D" id="2.60.40.1120">
    <property type="entry name" value="Carboxypeptidase-like, regulatory domain"/>
    <property type="match status" value="1"/>
</dbReference>
<evidence type="ECO:0000256" key="1">
    <source>
        <dbReference type="ARBA" id="ARBA00004571"/>
    </source>
</evidence>
<protein>
    <submittedName>
        <fullName evidence="14">Fe(3+) dicitrate transport protein</fullName>
    </submittedName>
</protein>
<evidence type="ECO:0000256" key="10">
    <source>
        <dbReference type="RuleBase" id="RU003357"/>
    </source>
</evidence>
<evidence type="ECO:0000313" key="14">
    <source>
        <dbReference type="EMBL" id="SDY87457.1"/>
    </source>
</evidence>
<feature type="chain" id="PRO_5045116170" evidence="11">
    <location>
        <begin position="25"/>
        <end position="814"/>
    </location>
</feature>
<dbReference type="Pfam" id="PF07715">
    <property type="entry name" value="Plug"/>
    <property type="match status" value="1"/>
</dbReference>
<dbReference type="PROSITE" id="PS52016">
    <property type="entry name" value="TONB_DEPENDENT_REC_3"/>
    <property type="match status" value="1"/>
</dbReference>
<feature type="domain" description="TonB-dependent receptor-like beta-barrel" evidence="12">
    <location>
        <begin position="328"/>
        <end position="784"/>
    </location>
</feature>
<dbReference type="PANTHER" id="PTHR30442:SF0">
    <property type="entry name" value="FE(3+) DICITRATE TRANSPORT PROTEIN FECA"/>
    <property type="match status" value="1"/>
</dbReference>
<comment type="subcellular location">
    <subcellularLocation>
        <location evidence="1 9">Cell outer membrane</location>
        <topology evidence="1 9">Multi-pass membrane protein</topology>
    </subcellularLocation>
</comment>
<keyword evidence="2 9" id="KW-0813">Transport</keyword>
<keyword evidence="4 9" id="KW-0812">Transmembrane</keyword>
<organism evidence="14 15">
    <name type="scientific">Rhodonellum ikkaensis</name>
    <dbReference type="NCBI Taxonomy" id="336829"/>
    <lineage>
        <taxon>Bacteria</taxon>
        <taxon>Pseudomonadati</taxon>
        <taxon>Bacteroidota</taxon>
        <taxon>Cytophagia</taxon>
        <taxon>Cytophagales</taxon>
        <taxon>Cytophagaceae</taxon>
        <taxon>Rhodonellum</taxon>
    </lineage>
</organism>
<gene>
    <name evidence="14" type="ORF">SAMN05444412_103226</name>
</gene>
<dbReference type="CDD" id="cd01347">
    <property type="entry name" value="ligand_gated_channel"/>
    <property type="match status" value="1"/>
</dbReference>
<dbReference type="InterPro" id="IPR039426">
    <property type="entry name" value="TonB-dep_rcpt-like"/>
</dbReference>
<dbReference type="Proteomes" id="UP000199663">
    <property type="component" value="Unassembled WGS sequence"/>
</dbReference>